<name>A0A258HDG1_9CAUL</name>
<evidence type="ECO:0000313" key="5">
    <source>
        <dbReference type="Proteomes" id="UP000216147"/>
    </source>
</evidence>
<dbReference type="InterPro" id="IPR001296">
    <property type="entry name" value="Glyco_trans_1"/>
</dbReference>
<dbReference type="PANTHER" id="PTHR46401:SF2">
    <property type="entry name" value="GLYCOSYLTRANSFERASE WBBK-RELATED"/>
    <property type="match status" value="1"/>
</dbReference>
<dbReference type="Pfam" id="PF00534">
    <property type="entry name" value="Glycos_transf_1"/>
    <property type="match status" value="1"/>
</dbReference>
<sequence>MSDAPATPSGAPAASAVAKTRATICVDGFNIALAKGSGIATYGRNLLSTIATMGMDGQVLYGPNAKRSANNVLNETALVDADRPGPKLKKFDRFQRTLTSRFGRSAWPITPSGEVVWPTRGGGRPEANCFWASQDLFHLANRSFNAYGKETPVDFDTVGDVKRPDAMHWTATLPLYARGVPNIYTIHDLIPLRLPHTTLDDKATYMALCKAVAARADHIAVVSETTRQDVIRMLGVSEDRVTNTYQAVHLPETLTSRTQSDVAIELEGVFNLGWKDYFFHFGAIEPKKNLGRIVEAYLASGLETPLVIVGGRAWLDEGETALLNQVMKDGGPSAQRIRRYEFMPFSLLISLIRGAKATLFPSLYEGFGLPVLESMALSTAVLTSTGGSLPEVAGDAAISVDPYDVQAMTRGLRALDADEALRDDLVRRGLTQAAKFSVEAYRGRLSAMYGRLGLS</sequence>
<dbReference type="Proteomes" id="UP000216147">
    <property type="component" value="Unassembled WGS sequence"/>
</dbReference>
<protein>
    <recommendedName>
        <fullName evidence="6">Glycosyl transferase family 1</fullName>
    </recommendedName>
</protein>
<reference evidence="4 5" key="1">
    <citation type="submission" date="2017-03" db="EMBL/GenBank/DDBJ databases">
        <title>Lifting the veil on microbial sulfur biogeochemistry in mining wastewaters.</title>
        <authorList>
            <person name="Kantor R.S."/>
            <person name="Colenbrander Nelson T."/>
            <person name="Marshall S."/>
            <person name="Bennett D."/>
            <person name="Apte S."/>
            <person name="Camacho D."/>
            <person name="Thomas B.C."/>
            <person name="Warren L.A."/>
            <person name="Banfield J.F."/>
        </authorList>
    </citation>
    <scope>NUCLEOTIDE SEQUENCE [LARGE SCALE GENOMIC DNA]</scope>
    <source>
        <strain evidence="4">32-68-21</strain>
    </source>
</reference>
<dbReference type="InterPro" id="IPR028098">
    <property type="entry name" value="Glyco_trans_4-like_N"/>
</dbReference>
<dbReference type="CDD" id="cd03809">
    <property type="entry name" value="GT4_MtfB-like"/>
    <property type="match status" value="1"/>
</dbReference>
<accession>A0A258HDG1</accession>
<dbReference type="AlphaFoldDB" id="A0A258HDG1"/>
<dbReference type="Pfam" id="PF13439">
    <property type="entry name" value="Glyco_transf_4"/>
    <property type="match status" value="1"/>
</dbReference>
<dbReference type="GO" id="GO:0016757">
    <property type="term" value="F:glycosyltransferase activity"/>
    <property type="evidence" value="ECO:0007669"/>
    <property type="project" value="InterPro"/>
</dbReference>
<evidence type="ECO:0000313" key="4">
    <source>
        <dbReference type="EMBL" id="OYX55035.1"/>
    </source>
</evidence>
<organism evidence="4 5">
    <name type="scientific">Brevundimonas subvibrioides</name>
    <dbReference type="NCBI Taxonomy" id="74313"/>
    <lineage>
        <taxon>Bacteria</taxon>
        <taxon>Pseudomonadati</taxon>
        <taxon>Pseudomonadota</taxon>
        <taxon>Alphaproteobacteria</taxon>
        <taxon>Caulobacterales</taxon>
        <taxon>Caulobacteraceae</taxon>
        <taxon>Brevundimonas</taxon>
    </lineage>
</organism>
<comment type="caution">
    <text evidence="4">The sequence shown here is derived from an EMBL/GenBank/DDBJ whole genome shotgun (WGS) entry which is preliminary data.</text>
</comment>
<gene>
    <name evidence="4" type="ORF">B7Y86_14605</name>
</gene>
<evidence type="ECO:0000256" key="1">
    <source>
        <dbReference type="ARBA" id="ARBA00022679"/>
    </source>
</evidence>
<evidence type="ECO:0000259" key="3">
    <source>
        <dbReference type="Pfam" id="PF13439"/>
    </source>
</evidence>
<evidence type="ECO:0008006" key="6">
    <source>
        <dbReference type="Google" id="ProtNLM"/>
    </source>
</evidence>
<dbReference type="GO" id="GO:0009103">
    <property type="term" value="P:lipopolysaccharide biosynthetic process"/>
    <property type="evidence" value="ECO:0007669"/>
    <property type="project" value="TreeGrafter"/>
</dbReference>
<dbReference type="PANTHER" id="PTHR46401">
    <property type="entry name" value="GLYCOSYLTRANSFERASE WBBK-RELATED"/>
    <property type="match status" value="1"/>
</dbReference>
<proteinExistence type="predicted"/>
<dbReference type="Gene3D" id="3.40.50.2000">
    <property type="entry name" value="Glycogen Phosphorylase B"/>
    <property type="match status" value="2"/>
</dbReference>
<evidence type="ECO:0000259" key="2">
    <source>
        <dbReference type="Pfam" id="PF00534"/>
    </source>
</evidence>
<keyword evidence="1" id="KW-0808">Transferase</keyword>
<dbReference type="SUPFAM" id="SSF53756">
    <property type="entry name" value="UDP-Glycosyltransferase/glycogen phosphorylase"/>
    <property type="match status" value="1"/>
</dbReference>
<feature type="domain" description="Glycosyltransferase subfamily 4-like N-terminal" evidence="3">
    <location>
        <begin position="164"/>
        <end position="242"/>
    </location>
</feature>
<feature type="domain" description="Glycosyl transferase family 1" evidence="2">
    <location>
        <begin position="276"/>
        <end position="429"/>
    </location>
</feature>
<dbReference type="EMBL" id="NCEQ01000017">
    <property type="protein sequence ID" value="OYX55035.1"/>
    <property type="molecule type" value="Genomic_DNA"/>
</dbReference>